<proteinExistence type="predicted"/>
<name>A0A951PNE9_9CYAN</name>
<sequence length="165" mass="18433">MEAAKFELTRADLRFADILAQGRDGRMVLIVEVKATELESREAKQKVISQLKSYLEAANTNIPFAMLVDLEDIEIFQGDNASLSTKPIASLKTADVLRHYDAEFGNKRIFELYLTTLVEAWLRDLAYCWKSKNPPASEQLAGIGLLQQLEGGTTRQEVALGSTLR</sequence>
<evidence type="ECO:0000259" key="1">
    <source>
        <dbReference type="Pfam" id="PF13588"/>
    </source>
</evidence>
<dbReference type="Pfam" id="PF13588">
    <property type="entry name" value="HSDR_N_2"/>
    <property type="match status" value="1"/>
</dbReference>
<evidence type="ECO:0000313" key="2">
    <source>
        <dbReference type="EMBL" id="MBW4546588.1"/>
    </source>
</evidence>
<dbReference type="EMBL" id="JAHHIF010000027">
    <property type="protein sequence ID" value="MBW4546588.1"/>
    <property type="molecule type" value="Genomic_DNA"/>
</dbReference>
<dbReference type="AlphaFoldDB" id="A0A951PNE9"/>
<organism evidence="2 3">
    <name type="scientific">Symplocastrum torsivum CPER-KK1</name>
    <dbReference type="NCBI Taxonomy" id="450513"/>
    <lineage>
        <taxon>Bacteria</taxon>
        <taxon>Bacillati</taxon>
        <taxon>Cyanobacteriota</taxon>
        <taxon>Cyanophyceae</taxon>
        <taxon>Oscillatoriophycideae</taxon>
        <taxon>Oscillatoriales</taxon>
        <taxon>Microcoleaceae</taxon>
        <taxon>Symplocastrum</taxon>
    </lineage>
</organism>
<protein>
    <submittedName>
        <fullName evidence="2">Type I restriction enzyme HsdR N-terminal domain-containing protein</fullName>
    </submittedName>
</protein>
<reference evidence="2" key="2">
    <citation type="journal article" date="2022" name="Microbiol. Resour. Announc.">
        <title>Metagenome Sequencing to Explore Phylogenomics of Terrestrial Cyanobacteria.</title>
        <authorList>
            <person name="Ward R.D."/>
            <person name="Stajich J.E."/>
            <person name="Johansen J.R."/>
            <person name="Huntemann M."/>
            <person name="Clum A."/>
            <person name="Foster B."/>
            <person name="Foster B."/>
            <person name="Roux S."/>
            <person name="Palaniappan K."/>
            <person name="Varghese N."/>
            <person name="Mukherjee S."/>
            <person name="Reddy T.B.K."/>
            <person name="Daum C."/>
            <person name="Copeland A."/>
            <person name="Chen I.A."/>
            <person name="Ivanova N.N."/>
            <person name="Kyrpides N.C."/>
            <person name="Shapiro N."/>
            <person name="Eloe-Fadrosh E.A."/>
            <person name="Pietrasiak N."/>
        </authorList>
    </citation>
    <scope>NUCLEOTIDE SEQUENCE</scope>
    <source>
        <strain evidence="2">CPER-KK1</strain>
    </source>
</reference>
<comment type="caution">
    <text evidence="2">The sequence shown here is derived from an EMBL/GenBank/DDBJ whole genome shotgun (WGS) entry which is preliminary data.</text>
</comment>
<evidence type="ECO:0000313" key="3">
    <source>
        <dbReference type="Proteomes" id="UP000753908"/>
    </source>
</evidence>
<accession>A0A951PNE9</accession>
<dbReference type="Proteomes" id="UP000753908">
    <property type="component" value="Unassembled WGS sequence"/>
</dbReference>
<gene>
    <name evidence="2" type="ORF">KME25_19400</name>
</gene>
<feature type="domain" description="Type I restriction enzyme R protein N-terminal" evidence="1">
    <location>
        <begin position="14"/>
        <end position="89"/>
    </location>
</feature>
<dbReference type="InterPro" id="IPR029464">
    <property type="entry name" value="HSDR_N"/>
</dbReference>
<reference evidence="2" key="1">
    <citation type="submission" date="2021-05" db="EMBL/GenBank/DDBJ databases">
        <authorList>
            <person name="Pietrasiak N."/>
            <person name="Ward R."/>
            <person name="Stajich J.E."/>
            <person name="Kurbessoian T."/>
        </authorList>
    </citation>
    <scope>NUCLEOTIDE SEQUENCE</scope>
    <source>
        <strain evidence="2">CPER-KK1</strain>
    </source>
</reference>